<protein>
    <submittedName>
        <fullName evidence="2">Glycosyltransferase</fullName>
    </submittedName>
</protein>
<dbReference type="PANTHER" id="PTHR43685:SF3">
    <property type="entry name" value="SLR2126 PROTEIN"/>
    <property type="match status" value="1"/>
</dbReference>
<feature type="domain" description="Glycosyltransferase 2-like" evidence="1">
    <location>
        <begin position="4"/>
        <end position="170"/>
    </location>
</feature>
<dbReference type="Pfam" id="PF00535">
    <property type="entry name" value="Glycos_transf_2"/>
    <property type="match status" value="1"/>
</dbReference>
<dbReference type="InterPro" id="IPR029044">
    <property type="entry name" value="Nucleotide-diphossugar_trans"/>
</dbReference>
<dbReference type="SUPFAM" id="SSF53448">
    <property type="entry name" value="Nucleotide-diphospho-sugar transferases"/>
    <property type="match status" value="1"/>
</dbReference>
<organism evidence="2 3">
    <name type="scientific">Alkalimarinus alittae</name>
    <dbReference type="NCBI Taxonomy" id="2961619"/>
    <lineage>
        <taxon>Bacteria</taxon>
        <taxon>Pseudomonadati</taxon>
        <taxon>Pseudomonadota</taxon>
        <taxon>Gammaproteobacteria</taxon>
        <taxon>Alteromonadales</taxon>
        <taxon>Alteromonadaceae</taxon>
        <taxon>Alkalimarinus</taxon>
    </lineage>
</organism>
<name>A0ABY6MX15_9ALTE</name>
<proteinExistence type="predicted"/>
<dbReference type="PANTHER" id="PTHR43685">
    <property type="entry name" value="GLYCOSYLTRANSFERASE"/>
    <property type="match status" value="1"/>
</dbReference>
<dbReference type="InterPro" id="IPR001173">
    <property type="entry name" value="Glyco_trans_2-like"/>
</dbReference>
<sequence length="308" mass="34773">MDISVILATFNRDAILQKTLDSFTGINIAHLKWEIIVVDNGVRQQTEQLVNAYQSTLPITYLSEKAPGKNSALNKALPLAQGGILVFTDDDIIAQPNWLTELYNGINRNPDFDMFGGTIKPSYPNISVDSRINLSHHSIRDALVITNPEFKEGAIRPGQIWGPNMAIRRKIIDAGFTFNPNIGPNGSDYVMGSETEFLLRAHKAGYKSAFLPAAVVFHQIRENQLCLDWLAGRAFRHGKGDAAKSSIPDCKSWFGAPRYLYKKALIHKLLMLSDRIRHKHHAFFSHFIRYNFIKGQISQYKKRKVGQH</sequence>
<gene>
    <name evidence="2" type="ORF">NKI27_09685</name>
</gene>
<accession>A0ABY6MX15</accession>
<evidence type="ECO:0000313" key="2">
    <source>
        <dbReference type="EMBL" id="UZE94366.1"/>
    </source>
</evidence>
<dbReference type="Gene3D" id="3.90.550.10">
    <property type="entry name" value="Spore Coat Polysaccharide Biosynthesis Protein SpsA, Chain A"/>
    <property type="match status" value="1"/>
</dbReference>
<reference evidence="2" key="1">
    <citation type="submission" date="2022-06" db="EMBL/GenBank/DDBJ databases">
        <title>Alkalimarinus sp. nov., isolated from gut of a Alitta virens.</title>
        <authorList>
            <person name="Yang A.I."/>
            <person name="Shin N.-R."/>
        </authorList>
    </citation>
    <scope>NUCLEOTIDE SEQUENCE</scope>
    <source>
        <strain evidence="2">A2M4</strain>
    </source>
</reference>
<dbReference type="EMBL" id="CP100390">
    <property type="protein sequence ID" value="UZE94366.1"/>
    <property type="molecule type" value="Genomic_DNA"/>
</dbReference>
<dbReference type="CDD" id="cd00761">
    <property type="entry name" value="Glyco_tranf_GTA_type"/>
    <property type="match status" value="1"/>
</dbReference>
<dbReference type="InterPro" id="IPR050834">
    <property type="entry name" value="Glycosyltransf_2"/>
</dbReference>
<evidence type="ECO:0000259" key="1">
    <source>
        <dbReference type="Pfam" id="PF00535"/>
    </source>
</evidence>
<evidence type="ECO:0000313" key="3">
    <source>
        <dbReference type="Proteomes" id="UP001163739"/>
    </source>
</evidence>
<keyword evidence="3" id="KW-1185">Reference proteome</keyword>
<dbReference type="Proteomes" id="UP001163739">
    <property type="component" value="Chromosome"/>
</dbReference>
<dbReference type="RefSeq" id="WP_265045861.1">
    <property type="nucleotide sequence ID" value="NZ_CP100390.1"/>
</dbReference>